<sequence>MAAYTLPTPRQSTKLPAGQVYLMANGDLRLSANQNCWAAQDAMEQDIAKAVSTAGWTVVRAHPYKEDEKHGFISSQAEGMEVFRSLDPKAPLIVAEAVWQYSHHLLHGLITHQGPILTLANWSGTWPGLVGMLNLNGSLTKAGVEYSTLWADDFADPKFQEQLSAWLKTGKVEHPLDHVHPLSKVSVGSDEASLGKALAEQLQHEKAIMGVFDEGCMGMFNAIIPDHLLNPTGVYKERLSQSALYYESTQVSDDEALAVRKWMEDAGMKFQTGPTHETDLTDQQILLQCKMYIAAVRIADDFGCSLIGIQYQQGLKDVLPASDLVEGTLNETNRPPVKSRDGGRELYAGEPLPHFNEVDECAGLDGLITYRVHKAMGQPVENTLHDLRWGDWDRSGTTDDYVWVFEISGSVPPSHLTGGWAGATSERQPAMYFPAGGGTIKGISHPGEVVWSRIFVEDDKLKMDVGRAGVVELPIEETERRWNDTTPQWPIMHAVTYGVSRDQMMARHKANHIQVAYANSPEEADKAMLAKAAMAEALGMEVAVCGTRKGGEAW</sequence>
<dbReference type="InterPro" id="IPR005763">
    <property type="entry name" value="Fucose_isomerase"/>
</dbReference>
<name>A0ABP0LFE0_9DINO</name>
<proteinExistence type="predicted"/>
<dbReference type="PANTHER" id="PTHR37840">
    <property type="entry name" value="L-FUCOSE ISOMERASE"/>
    <property type="match status" value="1"/>
</dbReference>
<gene>
    <name evidence="3" type="ORF">SCF082_LOCUS22172</name>
</gene>
<evidence type="ECO:0000313" key="3">
    <source>
        <dbReference type="EMBL" id="CAK9037472.1"/>
    </source>
</evidence>
<dbReference type="InterPro" id="IPR009015">
    <property type="entry name" value="Fucose_isomerase_N/cen_sf"/>
</dbReference>
<protein>
    <submittedName>
        <fullName evidence="3">Fucose_iso_C domain-containing protein</fullName>
    </submittedName>
</protein>
<dbReference type="SUPFAM" id="SSF53743">
    <property type="entry name" value="FucI/AraA N-terminal and middle domains"/>
    <property type="match status" value="1"/>
</dbReference>
<evidence type="ECO:0000256" key="1">
    <source>
        <dbReference type="ARBA" id="ARBA00023235"/>
    </source>
</evidence>
<keyword evidence="1" id="KW-0413">Isomerase</keyword>
<reference evidence="3 4" key="1">
    <citation type="submission" date="2024-02" db="EMBL/GenBank/DDBJ databases">
        <authorList>
            <person name="Chen Y."/>
            <person name="Shah S."/>
            <person name="Dougan E. K."/>
            <person name="Thang M."/>
            <person name="Chan C."/>
        </authorList>
    </citation>
    <scope>NUCLEOTIDE SEQUENCE [LARGE SCALE GENOMIC DNA]</scope>
</reference>
<evidence type="ECO:0000313" key="4">
    <source>
        <dbReference type="Proteomes" id="UP001642464"/>
    </source>
</evidence>
<organism evidence="3 4">
    <name type="scientific">Durusdinium trenchii</name>
    <dbReference type="NCBI Taxonomy" id="1381693"/>
    <lineage>
        <taxon>Eukaryota</taxon>
        <taxon>Sar</taxon>
        <taxon>Alveolata</taxon>
        <taxon>Dinophyceae</taxon>
        <taxon>Suessiales</taxon>
        <taxon>Symbiodiniaceae</taxon>
        <taxon>Durusdinium</taxon>
    </lineage>
</organism>
<keyword evidence="4" id="KW-1185">Reference proteome</keyword>
<comment type="caution">
    <text evidence="3">The sequence shown here is derived from an EMBL/GenBank/DDBJ whole genome shotgun (WGS) entry which is preliminary data.</text>
</comment>
<accession>A0ABP0LFE0</accession>
<keyword evidence="2" id="KW-0119">Carbohydrate metabolism</keyword>
<dbReference type="PANTHER" id="PTHR37840:SF1">
    <property type="entry name" value="L-FUCOSE ISOMERASE"/>
    <property type="match status" value="1"/>
</dbReference>
<dbReference type="Proteomes" id="UP001642464">
    <property type="component" value="Unassembled WGS sequence"/>
</dbReference>
<evidence type="ECO:0000256" key="2">
    <source>
        <dbReference type="ARBA" id="ARBA00023277"/>
    </source>
</evidence>
<dbReference type="EMBL" id="CAXAMM010015891">
    <property type="protein sequence ID" value="CAK9037472.1"/>
    <property type="molecule type" value="Genomic_DNA"/>
</dbReference>